<dbReference type="GO" id="GO:0051539">
    <property type="term" value="F:4 iron, 4 sulfur cluster binding"/>
    <property type="evidence" value="ECO:0007669"/>
    <property type="project" value="UniProtKB-KW"/>
</dbReference>
<evidence type="ECO:0000256" key="5">
    <source>
        <dbReference type="ARBA" id="ARBA00022982"/>
    </source>
</evidence>
<evidence type="ECO:0000256" key="1">
    <source>
        <dbReference type="ARBA" id="ARBA00022448"/>
    </source>
</evidence>
<evidence type="ECO:0000313" key="11">
    <source>
        <dbReference type="Proteomes" id="UP000824202"/>
    </source>
</evidence>
<evidence type="ECO:0000256" key="4">
    <source>
        <dbReference type="ARBA" id="ARBA00022737"/>
    </source>
</evidence>
<dbReference type="InterPro" id="IPR017896">
    <property type="entry name" value="4Fe4S_Fe-S-bd"/>
</dbReference>
<feature type="transmembrane region" description="Helical" evidence="8">
    <location>
        <begin position="88"/>
        <end position="106"/>
    </location>
</feature>
<dbReference type="Pfam" id="PF13187">
    <property type="entry name" value="Fer4_9"/>
    <property type="match status" value="1"/>
</dbReference>
<dbReference type="InterPro" id="IPR050572">
    <property type="entry name" value="Fe-S_Ferredoxin"/>
</dbReference>
<dbReference type="PANTHER" id="PTHR43687:SF6">
    <property type="entry name" value="L-ASPARTATE SEMIALDEHYDE SULFURTRANSFERASE IRON-SULFUR SUBUNIT"/>
    <property type="match status" value="1"/>
</dbReference>
<keyword evidence="8" id="KW-0472">Membrane</keyword>
<dbReference type="PROSITE" id="PS51379">
    <property type="entry name" value="4FE4S_FER_2"/>
    <property type="match status" value="2"/>
</dbReference>
<dbReference type="Gene3D" id="3.30.70.20">
    <property type="match status" value="1"/>
</dbReference>
<feature type="transmembrane region" description="Helical" evidence="8">
    <location>
        <begin position="190"/>
        <end position="207"/>
    </location>
</feature>
<keyword evidence="3" id="KW-0479">Metal-binding</keyword>
<feature type="transmembrane region" description="Helical" evidence="8">
    <location>
        <begin position="118"/>
        <end position="137"/>
    </location>
</feature>
<feature type="domain" description="4Fe-4S ferredoxin-type" evidence="9">
    <location>
        <begin position="7"/>
        <end position="36"/>
    </location>
</feature>
<keyword evidence="8" id="KW-0812">Transmembrane</keyword>
<proteinExistence type="predicted"/>
<evidence type="ECO:0000256" key="8">
    <source>
        <dbReference type="SAM" id="Phobius"/>
    </source>
</evidence>
<gene>
    <name evidence="10" type="ORF">H9863_05555</name>
</gene>
<feature type="domain" description="4Fe-4S ferredoxin-type" evidence="9">
    <location>
        <begin position="40"/>
        <end position="70"/>
    </location>
</feature>
<keyword evidence="6" id="KW-0408">Iron</keyword>
<keyword evidence="4" id="KW-0677">Repeat</keyword>
<feature type="transmembrane region" description="Helical" evidence="8">
    <location>
        <begin position="158"/>
        <end position="178"/>
    </location>
</feature>
<comment type="caution">
    <text evidence="10">The sequence shown here is derived from an EMBL/GenBank/DDBJ whole genome shotgun (WGS) entry which is preliminary data.</text>
</comment>
<dbReference type="Proteomes" id="UP000824202">
    <property type="component" value="Unassembled WGS sequence"/>
</dbReference>
<name>A0A9D2ABH0_9BACT</name>
<evidence type="ECO:0000256" key="7">
    <source>
        <dbReference type="ARBA" id="ARBA00023014"/>
    </source>
</evidence>
<reference evidence="10" key="1">
    <citation type="journal article" date="2021" name="PeerJ">
        <title>Extensive microbial diversity within the chicken gut microbiome revealed by metagenomics and culture.</title>
        <authorList>
            <person name="Gilroy R."/>
            <person name="Ravi A."/>
            <person name="Getino M."/>
            <person name="Pursley I."/>
            <person name="Horton D.L."/>
            <person name="Alikhan N.F."/>
            <person name="Baker D."/>
            <person name="Gharbi K."/>
            <person name="Hall N."/>
            <person name="Watson M."/>
            <person name="Adriaenssens E.M."/>
            <person name="Foster-Nyarko E."/>
            <person name="Jarju S."/>
            <person name="Secka A."/>
            <person name="Antonio M."/>
            <person name="Oren A."/>
            <person name="Chaudhuri R.R."/>
            <person name="La Ragione R."/>
            <person name="Hildebrand F."/>
            <person name="Pallen M.J."/>
        </authorList>
    </citation>
    <scope>NUCLEOTIDE SEQUENCE</scope>
    <source>
        <strain evidence="10">23274</strain>
    </source>
</reference>
<dbReference type="GO" id="GO:0046872">
    <property type="term" value="F:metal ion binding"/>
    <property type="evidence" value="ECO:0007669"/>
    <property type="project" value="UniProtKB-KW"/>
</dbReference>
<keyword evidence="5" id="KW-0249">Electron transport</keyword>
<keyword evidence="8" id="KW-1133">Transmembrane helix</keyword>
<keyword evidence="2" id="KW-0004">4Fe-4S</keyword>
<dbReference type="InterPro" id="IPR017900">
    <property type="entry name" value="4Fe4S_Fe_S_CS"/>
</dbReference>
<evidence type="ECO:0000259" key="9">
    <source>
        <dbReference type="PROSITE" id="PS51379"/>
    </source>
</evidence>
<evidence type="ECO:0000313" key="10">
    <source>
        <dbReference type="EMBL" id="HIX03564.1"/>
    </source>
</evidence>
<accession>A0A9D2ABH0</accession>
<dbReference type="AlphaFoldDB" id="A0A9D2ABH0"/>
<evidence type="ECO:0000256" key="6">
    <source>
        <dbReference type="ARBA" id="ARBA00023004"/>
    </source>
</evidence>
<protein>
    <submittedName>
        <fullName evidence="10">4Fe-4S binding protein</fullName>
    </submittedName>
</protein>
<dbReference type="PROSITE" id="PS00198">
    <property type="entry name" value="4FE4S_FER_1"/>
    <property type="match status" value="1"/>
</dbReference>
<keyword evidence="7" id="KW-0411">Iron-sulfur</keyword>
<dbReference type="SUPFAM" id="SSF54862">
    <property type="entry name" value="4Fe-4S ferredoxins"/>
    <property type="match status" value="1"/>
</dbReference>
<organism evidence="10 11">
    <name type="scientific">Candidatus Odoribacter faecigallinarum</name>
    <dbReference type="NCBI Taxonomy" id="2838706"/>
    <lineage>
        <taxon>Bacteria</taxon>
        <taxon>Pseudomonadati</taxon>
        <taxon>Bacteroidota</taxon>
        <taxon>Bacteroidia</taxon>
        <taxon>Bacteroidales</taxon>
        <taxon>Odoribacteraceae</taxon>
        <taxon>Odoribacter</taxon>
    </lineage>
</organism>
<dbReference type="PANTHER" id="PTHR43687">
    <property type="entry name" value="ADENYLYLSULFATE REDUCTASE, BETA SUBUNIT"/>
    <property type="match status" value="1"/>
</dbReference>
<reference evidence="10" key="2">
    <citation type="submission" date="2021-04" db="EMBL/GenBank/DDBJ databases">
        <authorList>
            <person name="Gilroy R."/>
        </authorList>
    </citation>
    <scope>NUCLEOTIDE SEQUENCE</scope>
    <source>
        <strain evidence="10">23274</strain>
    </source>
</reference>
<sequence>MKTTATAYVAMNPRRCTACWECVGKCPKKVIGKTGILCHRHVAFKEADACIGCGKCIKTCPQGVFFKPGEAVADRRVSAGMAFRMERLLPLAFVASAVTGVGLHLAGHGASHEVWHNWSVAHVVASFLWLLSVALHVKRHKDWYKALISKSAFNGRRVTFALSVCFLAVAVTGILLVACVEGANSSLGLWHYKLGIFLLALSLLHALRRR</sequence>
<keyword evidence="1" id="KW-0813">Transport</keyword>
<dbReference type="EMBL" id="DXFT01000104">
    <property type="protein sequence ID" value="HIX03564.1"/>
    <property type="molecule type" value="Genomic_DNA"/>
</dbReference>
<evidence type="ECO:0000256" key="2">
    <source>
        <dbReference type="ARBA" id="ARBA00022485"/>
    </source>
</evidence>
<evidence type="ECO:0000256" key="3">
    <source>
        <dbReference type="ARBA" id="ARBA00022723"/>
    </source>
</evidence>